<sequence>MWLFALLIRRPQVRILPGAPPGVFRAPHPPRCKGCGFFPLWMWCVCQRKIQPGVVVTYGHGWLAWVWGDAVYLADLRDYRFGCHFGALRPFRRGAGPYPGG</sequence>
<evidence type="ECO:0000313" key="1">
    <source>
        <dbReference type="EMBL" id="BBL79038.1"/>
    </source>
</evidence>
<protein>
    <submittedName>
        <fullName evidence="1">Uncharacterized protein</fullName>
    </submittedName>
</protein>
<keyword evidence="2" id="KW-1185">Reference proteome</keyword>
<gene>
    <name evidence="1" type="ORF">RxyAA322_08920</name>
</gene>
<accession>A0A510HGJ1</accession>
<reference evidence="1" key="1">
    <citation type="journal article" date="2019" name="Microbiol. Resour. Announc.">
        <title>Complete Genome Sequence of Rubrobacter xylanophilus Strain AA3-22, Isolated from Arima Onsen in Japan.</title>
        <authorList>
            <person name="Tomariguchi N."/>
            <person name="Miyazaki K."/>
        </authorList>
    </citation>
    <scope>NUCLEOTIDE SEQUENCE [LARGE SCALE GENOMIC DNA]</scope>
    <source>
        <strain evidence="1">AA3-22</strain>
    </source>
</reference>
<name>A0A510HGJ1_9ACTN</name>
<dbReference type="EMBL" id="AP019791">
    <property type="protein sequence ID" value="BBL79038.1"/>
    <property type="molecule type" value="Genomic_DNA"/>
</dbReference>
<evidence type="ECO:0000313" key="2">
    <source>
        <dbReference type="Proteomes" id="UP000318065"/>
    </source>
</evidence>
<organism evidence="1 2">
    <name type="scientific">Rubrobacter xylanophilus</name>
    <dbReference type="NCBI Taxonomy" id="49319"/>
    <lineage>
        <taxon>Bacteria</taxon>
        <taxon>Bacillati</taxon>
        <taxon>Actinomycetota</taxon>
        <taxon>Rubrobacteria</taxon>
        <taxon>Rubrobacterales</taxon>
        <taxon>Rubrobacteraceae</taxon>
        <taxon>Rubrobacter</taxon>
    </lineage>
</organism>
<dbReference type="AlphaFoldDB" id="A0A510HGJ1"/>
<proteinExistence type="predicted"/>
<dbReference type="Proteomes" id="UP000318065">
    <property type="component" value="Chromosome"/>
</dbReference>